<dbReference type="InterPro" id="IPR036390">
    <property type="entry name" value="WH_DNA-bd_sf"/>
</dbReference>
<dbReference type="InterPro" id="IPR052362">
    <property type="entry name" value="HTH-GbsR_regulator"/>
</dbReference>
<dbReference type="OrthoDB" id="1807857at2"/>
<dbReference type="Proteomes" id="UP000289859">
    <property type="component" value="Unassembled WGS sequence"/>
</dbReference>
<evidence type="ECO:0000256" key="3">
    <source>
        <dbReference type="ARBA" id="ARBA00023163"/>
    </source>
</evidence>
<dbReference type="InterPro" id="IPR036388">
    <property type="entry name" value="WH-like_DNA-bd_sf"/>
</dbReference>
<accession>A0A4Q0P8A5</accession>
<reference evidence="4 5" key="1">
    <citation type="submission" date="2018-07" db="EMBL/GenBank/DDBJ databases">
        <title>Leeuwenhoekiella genomics.</title>
        <authorList>
            <person name="Tahon G."/>
            <person name="Willems A."/>
        </authorList>
    </citation>
    <scope>NUCLEOTIDE SEQUENCE [LARGE SCALE GENOMIC DNA]</scope>
    <source>
        <strain evidence="4 5">LMG 29608</strain>
    </source>
</reference>
<keyword evidence="1" id="KW-0805">Transcription regulation</keyword>
<keyword evidence="3" id="KW-0804">Transcription</keyword>
<dbReference type="PANTHER" id="PTHR38465">
    <property type="entry name" value="HTH-TYPE TRANSCRIPTIONAL REGULATOR MJ1563-RELATED"/>
    <property type="match status" value="1"/>
</dbReference>
<evidence type="ECO:0000313" key="5">
    <source>
        <dbReference type="Proteomes" id="UP000289859"/>
    </source>
</evidence>
<sequence length="168" mass="19688">MKLEELNAEKQQLIERLGVHIEKKDNIPPLAARIVSTLILTGKKGCTFDEFVANLQASKSTISTHLNNLQHQKTITYYTVCGDRKKYFVMNPNHILIHMGETLDTWEKEKQLHVAVMKYKEQINHNNPENEELHFDLEFHLEYLQYLEQASESLRKIREKLSAKNNNE</sequence>
<dbReference type="GO" id="GO:0003677">
    <property type="term" value="F:DNA binding"/>
    <property type="evidence" value="ECO:0007669"/>
    <property type="project" value="UniProtKB-KW"/>
</dbReference>
<dbReference type="Gene3D" id="1.10.10.10">
    <property type="entry name" value="Winged helix-like DNA-binding domain superfamily/Winged helix DNA-binding domain"/>
    <property type="match status" value="1"/>
</dbReference>
<name>A0A4Q0P8A5_9FLAO</name>
<comment type="caution">
    <text evidence="4">The sequence shown here is derived from an EMBL/GenBank/DDBJ whole genome shotgun (WGS) entry which is preliminary data.</text>
</comment>
<evidence type="ECO:0000313" key="4">
    <source>
        <dbReference type="EMBL" id="RXG22944.1"/>
    </source>
</evidence>
<dbReference type="SUPFAM" id="SSF46785">
    <property type="entry name" value="Winged helix' DNA-binding domain"/>
    <property type="match status" value="1"/>
</dbReference>
<dbReference type="PANTHER" id="PTHR38465:SF1">
    <property type="entry name" value="HTH-TYPE TRANSCRIPTIONAL REGULATOR MJ1563-RELATED"/>
    <property type="match status" value="1"/>
</dbReference>
<dbReference type="EMBL" id="QOVK01000005">
    <property type="protein sequence ID" value="RXG22944.1"/>
    <property type="molecule type" value="Genomic_DNA"/>
</dbReference>
<organism evidence="4 5">
    <name type="scientific">Leeuwenhoekiella polynyae</name>
    <dbReference type="NCBI Taxonomy" id="1550906"/>
    <lineage>
        <taxon>Bacteria</taxon>
        <taxon>Pseudomonadati</taxon>
        <taxon>Bacteroidota</taxon>
        <taxon>Flavobacteriia</taxon>
        <taxon>Flavobacteriales</taxon>
        <taxon>Flavobacteriaceae</taxon>
        <taxon>Leeuwenhoekiella</taxon>
    </lineage>
</organism>
<protein>
    <submittedName>
        <fullName evidence="4">DNA-binding transcriptional regulator GbsR (MarR family)</fullName>
    </submittedName>
</protein>
<dbReference type="RefSeq" id="WP_128765159.1">
    <property type="nucleotide sequence ID" value="NZ_JBHUOO010000003.1"/>
</dbReference>
<evidence type="ECO:0000256" key="2">
    <source>
        <dbReference type="ARBA" id="ARBA00023125"/>
    </source>
</evidence>
<keyword evidence="5" id="KW-1185">Reference proteome</keyword>
<evidence type="ECO:0000256" key="1">
    <source>
        <dbReference type="ARBA" id="ARBA00023015"/>
    </source>
</evidence>
<gene>
    <name evidence="4" type="ORF">DSM02_1662</name>
</gene>
<keyword evidence="2 4" id="KW-0238">DNA-binding</keyword>
<proteinExistence type="predicted"/>
<dbReference type="AlphaFoldDB" id="A0A4Q0P8A5"/>